<dbReference type="EMBL" id="LBPN01000017">
    <property type="protein sequence ID" value="KKP58701.1"/>
    <property type="molecule type" value="Genomic_DNA"/>
</dbReference>
<protein>
    <submittedName>
        <fullName evidence="1">Uncharacterized protein</fullName>
    </submittedName>
</protein>
<proteinExistence type="predicted"/>
<evidence type="ECO:0000313" key="1">
    <source>
        <dbReference type="EMBL" id="KKP58701.1"/>
    </source>
</evidence>
<comment type="caution">
    <text evidence="1">The sequence shown here is derived from an EMBL/GenBank/DDBJ whole genome shotgun (WGS) entry which is preliminary data.</text>
</comment>
<dbReference type="Gene3D" id="3.30.70.890">
    <property type="entry name" value="GHMP kinase, C-terminal domain"/>
    <property type="match status" value="1"/>
</dbReference>
<dbReference type="SUPFAM" id="SSF55060">
    <property type="entry name" value="GHMP Kinase, C-terminal domain"/>
    <property type="match status" value="1"/>
</dbReference>
<dbReference type="AlphaFoldDB" id="A0A0G0B4S9"/>
<evidence type="ECO:0000313" key="2">
    <source>
        <dbReference type="Proteomes" id="UP000034176"/>
    </source>
</evidence>
<name>A0A0G0B4S9_9BACT</name>
<dbReference type="STRING" id="1618434.UR52_C0017G0017"/>
<sequence>MIDTGRSESTGDLVKLVNQNYIFRRKFIPSLPKDSGSNFYENVFNEIEKTTKQMVLSIKLNNEKLFMQTISQNQMLLEKIGVVSKNVKKLLNKKGE</sequence>
<dbReference type="Proteomes" id="UP000034176">
    <property type="component" value="Unassembled WGS sequence"/>
</dbReference>
<organism evidence="1 2">
    <name type="scientific">Candidatus Gottesmanbacteria bacterium GW2011_GWA1_34_13</name>
    <dbReference type="NCBI Taxonomy" id="1618434"/>
    <lineage>
        <taxon>Bacteria</taxon>
        <taxon>Candidatus Gottesmaniibacteriota</taxon>
    </lineage>
</organism>
<gene>
    <name evidence="1" type="ORF">UR52_C0017G0017</name>
</gene>
<dbReference type="InterPro" id="IPR036554">
    <property type="entry name" value="GHMP_kinase_C_sf"/>
</dbReference>
<reference evidence="1 2" key="1">
    <citation type="journal article" date="2015" name="Nature">
        <title>rRNA introns, odd ribosomes, and small enigmatic genomes across a large radiation of phyla.</title>
        <authorList>
            <person name="Brown C.T."/>
            <person name="Hug L.A."/>
            <person name="Thomas B.C."/>
            <person name="Sharon I."/>
            <person name="Castelle C.J."/>
            <person name="Singh A."/>
            <person name="Wilkins M.J."/>
            <person name="Williams K.H."/>
            <person name="Banfield J.F."/>
        </authorList>
    </citation>
    <scope>NUCLEOTIDE SEQUENCE [LARGE SCALE GENOMIC DNA]</scope>
</reference>
<accession>A0A0G0B4S9</accession>